<reference evidence="1" key="1">
    <citation type="submission" date="2014-09" db="EMBL/GenBank/DDBJ databases">
        <authorList>
            <person name="Magalhaes I.L.F."/>
            <person name="Oliveira U."/>
            <person name="Santos F.R."/>
            <person name="Vidigal T.H.D.A."/>
            <person name="Brescovit A.D."/>
            <person name="Santos A.J."/>
        </authorList>
    </citation>
    <scope>NUCLEOTIDE SEQUENCE</scope>
    <source>
        <tissue evidence="1">Shoot tissue taken approximately 20 cm above the soil surface</tissue>
    </source>
</reference>
<name>A0A0A9C362_ARUDO</name>
<accession>A0A0A9C362</accession>
<reference evidence="1" key="2">
    <citation type="journal article" date="2015" name="Data Brief">
        <title>Shoot transcriptome of the giant reed, Arundo donax.</title>
        <authorList>
            <person name="Barrero R.A."/>
            <person name="Guerrero F.D."/>
            <person name="Moolhuijzen P."/>
            <person name="Goolsby J.A."/>
            <person name="Tidwell J."/>
            <person name="Bellgard S.E."/>
            <person name="Bellgard M.I."/>
        </authorList>
    </citation>
    <scope>NUCLEOTIDE SEQUENCE</scope>
    <source>
        <tissue evidence="1">Shoot tissue taken approximately 20 cm above the soil surface</tissue>
    </source>
</reference>
<evidence type="ECO:0000313" key="1">
    <source>
        <dbReference type="EMBL" id="JAD65977.1"/>
    </source>
</evidence>
<organism evidence="1">
    <name type="scientific">Arundo donax</name>
    <name type="common">Giant reed</name>
    <name type="synonym">Donax arundinaceus</name>
    <dbReference type="NCBI Taxonomy" id="35708"/>
    <lineage>
        <taxon>Eukaryota</taxon>
        <taxon>Viridiplantae</taxon>
        <taxon>Streptophyta</taxon>
        <taxon>Embryophyta</taxon>
        <taxon>Tracheophyta</taxon>
        <taxon>Spermatophyta</taxon>
        <taxon>Magnoliopsida</taxon>
        <taxon>Liliopsida</taxon>
        <taxon>Poales</taxon>
        <taxon>Poaceae</taxon>
        <taxon>PACMAD clade</taxon>
        <taxon>Arundinoideae</taxon>
        <taxon>Arundineae</taxon>
        <taxon>Arundo</taxon>
    </lineage>
</organism>
<protein>
    <submittedName>
        <fullName evidence="1">Uncharacterized protein</fullName>
    </submittedName>
</protein>
<proteinExistence type="predicted"/>
<dbReference type="EMBL" id="GBRH01231918">
    <property type="protein sequence ID" value="JAD65977.1"/>
    <property type="molecule type" value="Transcribed_RNA"/>
</dbReference>
<dbReference type="AlphaFoldDB" id="A0A0A9C362"/>
<sequence length="64" mass="6838">MGTPCTRLSSTEFHPQCVRNPPVALWASTFVCGAHDGTRRPTSLVLSTKPSGRYAKGSFLLSAS</sequence>